<evidence type="ECO:0000259" key="2">
    <source>
        <dbReference type="Pfam" id="PF01757"/>
    </source>
</evidence>
<keyword evidence="1" id="KW-1133">Transmembrane helix</keyword>
<feature type="transmembrane region" description="Helical" evidence="1">
    <location>
        <begin position="203"/>
        <end position="222"/>
    </location>
</feature>
<evidence type="ECO:0000313" key="3">
    <source>
        <dbReference type="EMBL" id="KAA6184420.1"/>
    </source>
</evidence>
<dbReference type="RefSeq" id="WP_150054623.1">
    <property type="nucleotide sequence ID" value="NZ_VWXT01000073.1"/>
</dbReference>
<dbReference type="EMBL" id="VWXT01000073">
    <property type="protein sequence ID" value="KAA6184420.1"/>
    <property type="molecule type" value="Genomic_DNA"/>
</dbReference>
<dbReference type="GO" id="GO:0000271">
    <property type="term" value="P:polysaccharide biosynthetic process"/>
    <property type="evidence" value="ECO:0007669"/>
    <property type="project" value="TreeGrafter"/>
</dbReference>
<feature type="transmembrane region" description="Helical" evidence="1">
    <location>
        <begin position="228"/>
        <end position="247"/>
    </location>
</feature>
<dbReference type="Pfam" id="PF01757">
    <property type="entry name" value="Acyl_transf_3"/>
    <property type="match status" value="1"/>
</dbReference>
<keyword evidence="1" id="KW-0472">Membrane</keyword>
<feature type="transmembrane region" description="Helical" evidence="1">
    <location>
        <begin position="116"/>
        <end position="139"/>
    </location>
</feature>
<dbReference type="PANTHER" id="PTHR23028:SF53">
    <property type="entry name" value="ACYL_TRANSF_3 DOMAIN-CONTAINING PROTEIN"/>
    <property type="match status" value="1"/>
</dbReference>
<feature type="domain" description="Acyltransferase 3" evidence="2">
    <location>
        <begin position="39"/>
        <end position="355"/>
    </location>
</feature>
<evidence type="ECO:0000313" key="4">
    <source>
        <dbReference type="Proteomes" id="UP000323909"/>
    </source>
</evidence>
<feature type="transmembrane region" description="Helical" evidence="1">
    <location>
        <begin position="6"/>
        <end position="29"/>
    </location>
</feature>
<dbReference type="PANTHER" id="PTHR23028">
    <property type="entry name" value="ACETYLTRANSFERASE"/>
    <property type="match status" value="1"/>
</dbReference>
<gene>
    <name evidence="3" type="ORF">F3K53_05980</name>
</gene>
<name>A0A5M8FKA1_PSEVE</name>
<dbReference type="Proteomes" id="UP000323909">
    <property type="component" value="Unassembled WGS sequence"/>
</dbReference>
<dbReference type="GO" id="GO:0016020">
    <property type="term" value="C:membrane"/>
    <property type="evidence" value="ECO:0007669"/>
    <property type="project" value="TreeGrafter"/>
</dbReference>
<dbReference type="InterPro" id="IPR002656">
    <property type="entry name" value="Acyl_transf_3_dom"/>
</dbReference>
<accession>A0A5M8FKA1</accession>
<feature type="transmembrane region" description="Helical" evidence="1">
    <location>
        <begin position="41"/>
        <end position="61"/>
    </location>
</feature>
<comment type="caution">
    <text evidence="3">The sequence shown here is derived from an EMBL/GenBank/DDBJ whole genome shotgun (WGS) entry which is preliminary data.</text>
</comment>
<evidence type="ECO:0000256" key="1">
    <source>
        <dbReference type="SAM" id="Phobius"/>
    </source>
</evidence>
<reference evidence="3 4" key="1">
    <citation type="submission" date="2019-09" db="EMBL/GenBank/DDBJ databases">
        <title>Genomic sequencing of 4 copper resistant soil isolates.</title>
        <authorList>
            <person name="Havryliuk O."/>
        </authorList>
    </citation>
    <scope>NUCLEOTIDE SEQUENCE [LARGE SCALE GENOMIC DNA]</scope>
    <source>
        <strain evidence="3 4">UKR4</strain>
    </source>
</reference>
<sequence length="380" mass="42391">MNNAFLIVTAYSISLLFLSVSFARLNLLTEHTFLRSSPIDALRGLLATSVVCHHFVVTYHWKISGVWERPQSAILNNMGVVPVSLFFMITGFLFFGKIYQKNPQWNLLLRSRIQRVMPLYIFVVLMVFVISLMKTGFVFDADTKGLIKGLVSWGLFVGSSFNGSPDSVHMTSGAHWTLRYEWLFYLSLPAVAAIFNRRWYGKYLALSVTVMIVAIPGIYLGLVVPKLALLFFIGFIPAIININFPAFSSFAKSRTASVVVLAFIASGMFIDQGYSIFQMLLLGIPFIMIALGNTIFGVLESKGLKTLGEVSYSIYLIHGLILYMLFSVFNVFPFEKGSALQYIASLPIVLALVSAVSVLTFSAIEKPFIFVRDKKLTALP</sequence>
<feature type="transmembrane region" description="Helical" evidence="1">
    <location>
        <begin position="276"/>
        <end position="299"/>
    </location>
</feature>
<organism evidence="3 4">
    <name type="scientific">Pseudomonas veronii</name>
    <dbReference type="NCBI Taxonomy" id="76761"/>
    <lineage>
        <taxon>Bacteria</taxon>
        <taxon>Pseudomonadati</taxon>
        <taxon>Pseudomonadota</taxon>
        <taxon>Gammaproteobacteria</taxon>
        <taxon>Pseudomonadales</taxon>
        <taxon>Pseudomonadaceae</taxon>
        <taxon>Pseudomonas</taxon>
    </lineage>
</organism>
<keyword evidence="3" id="KW-0808">Transferase</keyword>
<feature type="transmembrane region" description="Helical" evidence="1">
    <location>
        <begin position="180"/>
        <end position="196"/>
    </location>
</feature>
<feature type="transmembrane region" description="Helical" evidence="1">
    <location>
        <begin position="339"/>
        <end position="364"/>
    </location>
</feature>
<keyword evidence="1" id="KW-0812">Transmembrane</keyword>
<keyword evidence="3" id="KW-0012">Acyltransferase</keyword>
<proteinExistence type="predicted"/>
<dbReference type="InterPro" id="IPR050879">
    <property type="entry name" value="Acyltransferase_3"/>
</dbReference>
<feature type="transmembrane region" description="Helical" evidence="1">
    <location>
        <begin position="254"/>
        <end position="270"/>
    </location>
</feature>
<feature type="transmembrane region" description="Helical" evidence="1">
    <location>
        <begin position="73"/>
        <end position="95"/>
    </location>
</feature>
<feature type="transmembrane region" description="Helical" evidence="1">
    <location>
        <begin position="311"/>
        <end position="333"/>
    </location>
</feature>
<protein>
    <submittedName>
        <fullName evidence="3">Acyltransferase</fullName>
    </submittedName>
</protein>
<dbReference type="AlphaFoldDB" id="A0A5M8FKA1"/>
<dbReference type="GO" id="GO:0016747">
    <property type="term" value="F:acyltransferase activity, transferring groups other than amino-acyl groups"/>
    <property type="evidence" value="ECO:0007669"/>
    <property type="project" value="InterPro"/>
</dbReference>